<evidence type="ECO:0000256" key="2">
    <source>
        <dbReference type="ARBA" id="ARBA00023015"/>
    </source>
</evidence>
<dbReference type="PROSITE" id="PS50110">
    <property type="entry name" value="RESPONSE_REGULATORY"/>
    <property type="match status" value="1"/>
</dbReference>
<feature type="domain" description="Response regulatory" evidence="7">
    <location>
        <begin position="1"/>
        <end position="107"/>
    </location>
</feature>
<dbReference type="Proteomes" id="UP000243719">
    <property type="component" value="Unassembled WGS sequence"/>
</dbReference>
<keyword evidence="1 5" id="KW-0597">Phosphoprotein</keyword>
<keyword evidence="2" id="KW-0805">Transcription regulation</keyword>
<dbReference type="GO" id="GO:0006355">
    <property type="term" value="P:regulation of DNA-templated transcription"/>
    <property type="evidence" value="ECO:0007669"/>
    <property type="project" value="InterPro"/>
</dbReference>
<feature type="modified residue" description="4-aspartylphosphate" evidence="5">
    <location>
        <position position="42"/>
    </location>
</feature>
<dbReference type="AlphaFoldDB" id="A0A1H2PJR0"/>
<keyword evidence="4" id="KW-0804">Transcription</keyword>
<feature type="domain" description="HTH luxR-type" evidence="6">
    <location>
        <begin position="138"/>
        <end position="203"/>
    </location>
</feature>
<evidence type="ECO:0000256" key="4">
    <source>
        <dbReference type="ARBA" id="ARBA00023163"/>
    </source>
</evidence>
<dbReference type="Pfam" id="PF00196">
    <property type="entry name" value="GerE"/>
    <property type="match status" value="1"/>
</dbReference>
<dbReference type="CDD" id="cd17535">
    <property type="entry name" value="REC_NarL-like"/>
    <property type="match status" value="1"/>
</dbReference>
<keyword evidence="3 8" id="KW-0238">DNA-binding</keyword>
<dbReference type="GO" id="GO:0003677">
    <property type="term" value="F:DNA binding"/>
    <property type="evidence" value="ECO:0007669"/>
    <property type="project" value="UniProtKB-KW"/>
</dbReference>
<gene>
    <name evidence="8" type="ORF">SAMN05216551_101126</name>
</gene>
<dbReference type="PROSITE" id="PS50043">
    <property type="entry name" value="HTH_LUXR_2"/>
    <property type="match status" value="1"/>
</dbReference>
<dbReference type="PRINTS" id="PR00038">
    <property type="entry name" value="HTHLUXR"/>
</dbReference>
<dbReference type="InterPro" id="IPR058245">
    <property type="entry name" value="NreC/VraR/RcsB-like_REC"/>
</dbReference>
<dbReference type="SMART" id="SM00421">
    <property type="entry name" value="HTH_LUXR"/>
    <property type="match status" value="1"/>
</dbReference>
<dbReference type="SUPFAM" id="SSF46894">
    <property type="entry name" value="C-terminal effector domain of the bipartite response regulators"/>
    <property type="match status" value="1"/>
</dbReference>
<organism evidence="8 9">
    <name type="scientific">Chitinasiproducens palmae</name>
    <dbReference type="NCBI Taxonomy" id="1770053"/>
    <lineage>
        <taxon>Bacteria</taxon>
        <taxon>Pseudomonadati</taxon>
        <taxon>Pseudomonadota</taxon>
        <taxon>Betaproteobacteria</taxon>
        <taxon>Burkholderiales</taxon>
        <taxon>Burkholderiaceae</taxon>
        <taxon>Chitinasiproducens</taxon>
    </lineage>
</organism>
<name>A0A1H2PJR0_9BURK</name>
<dbReference type="Pfam" id="PF00072">
    <property type="entry name" value="Response_reg"/>
    <property type="match status" value="1"/>
</dbReference>
<evidence type="ECO:0000256" key="3">
    <source>
        <dbReference type="ARBA" id="ARBA00023125"/>
    </source>
</evidence>
<dbReference type="GO" id="GO:0000160">
    <property type="term" value="P:phosphorelay signal transduction system"/>
    <property type="evidence" value="ECO:0007669"/>
    <property type="project" value="InterPro"/>
</dbReference>
<dbReference type="EMBL" id="FNLO01000001">
    <property type="protein sequence ID" value="SDV46154.1"/>
    <property type="molecule type" value="Genomic_DNA"/>
</dbReference>
<evidence type="ECO:0000313" key="9">
    <source>
        <dbReference type="Proteomes" id="UP000243719"/>
    </source>
</evidence>
<dbReference type="SMART" id="SM00448">
    <property type="entry name" value="REC"/>
    <property type="match status" value="1"/>
</dbReference>
<evidence type="ECO:0000259" key="7">
    <source>
        <dbReference type="PROSITE" id="PS50110"/>
    </source>
</evidence>
<reference evidence="9" key="1">
    <citation type="submission" date="2016-09" db="EMBL/GenBank/DDBJ databases">
        <authorList>
            <person name="Varghese N."/>
            <person name="Submissions S."/>
        </authorList>
    </citation>
    <scope>NUCLEOTIDE SEQUENCE [LARGE SCALE GENOMIC DNA]</scope>
    <source>
        <strain evidence="9">JS23</strain>
    </source>
</reference>
<dbReference type="InterPro" id="IPR001789">
    <property type="entry name" value="Sig_transdc_resp-reg_receiver"/>
</dbReference>
<dbReference type="PANTHER" id="PTHR43214">
    <property type="entry name" value="TWO-COMPONENT RESPONSE REGULATOR"/>
    <property type="match status" value="1"/>
</dbReference>
<dbReference type="STRING" id="1770053.SAMN05216551_101126"/>
<dbReference type="PANTHER" id="PTHR43214:SF41">
    <property type="entry name" value="NITRATE_NITRITE RESPONSE REGULATOR PROTEIN NARP"/>
    <property type="match status" value="1"/>
</dbReference>
<keyword evidence="9" id="KW-1185">Reference proteome</keyword>
<accession>A0A1H2PJR0</accession>
<dbReference type="Gene3D" id="3.40.50.2300">
    <property type="match status" value="1"/>
</dbReference>
<proteinExistence type="predicted"/>
<dbReference type="InterPro" id="IPR000792">
    <property type="entry name" value="Tscrpt_reg_LuxR_C"/>
</dbReference>
<dbReference type="CDD" id="cd06170">
    <property type="entry name" value="LuxR_C_like"/>
    <property type="match status" value="1"/>
</dbReference>
<evidence type="ECO:0000256" key="5">
    <source>
        <dbReference type="PROSITE-ProRule" id="PRU00169"/>
    </source>
</evidence>
<dbReference type="InterPro" id="IPR011006">
    <property type="entry name" value="CheY-like_superfamily"/>
</dbReference>
<evidence type="ECO:0000259" key="6">
    <source>
        <dbReference type="PROSITE" id="PS50043"/>
    </source>
</evidence>
<evidence type="ECO:0000256" key="1">
    <source>
        <dbReference type="ARBA" id="ARBA00022553"/>
    </source>
</evidence>
<dbReference type="InterPro" id="IPR039420">
    <property type="entry name" value="WalR-like"/>
</dbReference>
<dbReference type="InterPro" id="IPR016032">
    <property type="entry name" value="Sig_transdc_resp-reg_C-effctor"/>
</dbReference>
<dbReference type="SUPFAM" id="SSF52172">
    <property type="entry name" value="CheY-like"/>
    <property type="match status" value="1"/>
</dbReference>
<sequence length="206" mass="21597">MRAAFEAMVRDSAGFTLLGSAATLADARAALMAAAPDVAIVDLGLPDGDGAELIAMLRERAPGTLVLVSTVFGDEAHVIRAIQAGARGYLLKDTTADELVRSIAAVHEGGSPLSPQVARHLLKRLAPAARASQATAASAPDVDALTAREIDILTRISQGYTVAETAELLAISYHTVTTHIKNIYSKLAVHNRVEAVNTARRKGLIL</sequence>
<evidence type="ECO:0000313" key="8">
    <source>
        <dbReference type="EMBL" id="SDV46154.1"/>
    </source>
</evidence>
<protein>
    <submittedName>
        <fullName evidence="8">DNA-binding response regulator, NarL/FixJ family, contains REC and HTH domains</fullName>
    </submittedName>
</protein>